<comment type="caution">
    <text evidence="1">The sequence shown here is derived from an EMBL/GenBank/DDBJ whole genome shotgun (WGS) entry which is preliminary data.</text>
</comment>
<dbReference type="GO" id="GO:0005524">
    <property type="term" value="F:ATP binding"/>
    <property type="evidence" value="ECO:0007669"/>
    <property type="project" value="InterPro"/>
</dbReference>
<dbReference type="GO" id="GO:0003677">
    <property type="term" value="F:DNA binding"/>
    <property type="evidence" value="ECO:0007669"/>
    <property type="project" value="InterPro"/>
</dbReference>
<proteinExistence type="predicted"/>
<reference evidence="1" key="1">
    <citation type="submission" date="2023-03" db="EMBL/GenBank/DDBJ databases">
        <title>Chromosome-scale reference genome and RAD-based genetic map of yellow starthistle (Centaurea solstitialis) reveal putative structural variation and QTLs associated with invader traits.</title>
        <authorList>
            <person name="Reatini B."/>
            <person name="Cang F.A."/>
            <person name="Jiang Q."/>
            <person name="Mckibben M.T.W."/>
            <person name="Barker M.S."/>
            <person name="Rieseberg L.H."/>
            <person name="Dlugosch K.M."/>
        </authorList>
    </citation>
    <scope>NUCLEOTIDE SEQUENCE</scope>
    <source>
        <strain evidence="1">CAN-66</strain>
        <tissue evidence="1">Leaf</tissue>
    </source>
</reference>
<dbReference type="EMBL" id="JARYMX010000004">
    <property type="protein sequence ID" value="KAJ9553120.1"/>
    <property type="molecule type" value="Genomic_DNA"/>
</dbReference>
<dbReference type="SUPFAM" id="SSF56719">
    <property type="entry name" value="Type II DNA topoisomerase"/>
    <property type="match status" value="1"/>
</dbReference>
<dbReference type="GO" id="GO:0003918">
    <property type="term" value="F:DNA topoisomerase type II (double strand cut, ATP-hydrolyzing) activity"/>
    <property type="evidence" value="ECO:0007669"/>
    <property type="project" value="InterPro"/>
</dbReference>
<accession>A0AA38TEA6</accession>
<name>A0AA38TEA6_9ASTR</name>
<dbReference type="InterPro" id="IPR006912">
    <property type="entry name" value="Harbinger_derived_prot"/>
</dbReference>
<dbReference type="PANTHER" id="PTHR47150">
    <property type="entry name" value="OS12G0169200 PROTEIN"/>
    <property type="match status" value="1"/>
</dbReference>
<evidence type="ECO:0000313" key="1">
    <source>
        <dbReference type="EMBL" id="KAJ9553120.1"/>
    </source>
</evidence>
<evidence type="ECO:0000313" key="2">
    <source>
        <dbReference type="Proteomes" id="UP001172457"/>
    </source>
</evidence>
<keyword evidence="2" id="KW-1185">Reference proteome</keyword>
<dbReference type="AlphaFoldDB" id="A0AA38TEA6"/>
<dbReference type="GO" id="GO:0006265">
    <property type="term" value="P:DNA topological change"/>
    <property type="evidence" value="ECO:0007669"/>
    <property type="project" value="InterPro"/>
</dbReference>
<protein>
    <submittedName>
        <fullName evidence="1">Uncharacterized protein</fullName>
    </submittedName>
</protein>
<gene>
    <name evidence="1" type="ORF">OSB04_017165</name>
</gene>
<dbReference type="InterPro" id="IPR013760">
    <property type="entry name" value="Topo_IIA-like_dom_sf"/>
</dbReference>
<dbReference type="InterPro" id="IPR013759">
    <property type="entry name" value="Topo_IIA_B_C"/>
</dbReference>
<dbReference type="PANTHER" id="PTHR47150:SF5">
    <property type="entry name" value="OS07G0546750 PROTEIN"/>
    <property type="match status" value="1"/>
</dbReference>
<organism evidence="1 2">
    <name type="scientific">Centaurea solstitialis</name>
    <name type="common">yellow star-thistle</name>
    <dbReference type="NCBI Taxonomy" id="347529"/>
    <lineage>
        <taxon>Eukaryota</taxon>
        <taxon>Viridiplantae</taxon>
        <taxon>Streptophyta</taxon>
        <taxon>Embryophyta</taxon>
        <taxon>Tracheophyta</taxon>
        <taxon>Spermatophyta</taxon>
        <taxon>Magnoliopsida</taxon>
        <taxon>eudicotyledons</taxon>
        <taxon>Gunneridae</taxon>
        <taxon>Pentapetalae</taxon>
        <taxon>asterids</taxon>
        <taxon>campanulids</taxon>
        <taxon>Asterales</taxon>
        <taxon>Asteraceae</taxon>
        <taxon>Carduoideae</taxon>
        <taxon>Cardueae</taxon>
        <taxon>Centaureinae</taxon>
        <taxon>Centaurea</taxon>
    </lineage>
</organism>
<dbReference type="Gene3D" id="3.40.50.670">
    <property type="match status" value="1"/>
</dbReference>
<sequence>MFTDERYSKSSIAQGLSGLFPLSGKLPNALPADPLKVQEYHDAGKLRYQHLLLMMDQDPEGAHLKGQKYLRNPTASDIQGIYTLHEEKHGLPDILGSIDCMHWYWKNCPLVWRGQFHKGDHSGTSIIVEAVASHDQWILTRILRGSECHEGHNRCKSITDFQRYIRR</sequence>
<dbReference type="Pfam" id="PF04827">
    <property type="entry name" value="Plant_tran"/>
    <property type="match status" value="1"/>
</dbReference>
<dbReference type="Proteomes" id="UP001172457">
    <property type="component" value="Chromosome 4"/>
</dbReference>